<dbReference type="Proteomes" id="UP000321484">
    <property type="component" value="Unassembled WGS sequence"/>
</dbReference>
<dbReference type="NCBIfam" id="NF042928">
    <property type="entry name" value="HemQ_actino"/>
    <property type="match status" value="1"/>
</dbReference>
<proteinExistence type="inferred from homology"/>
<dbReference type="PANTHER" id="PTHR36843">
    <property type="entry name" value="HEME-DEPENDENT PEROXIDASE YWFI-RELATED"/>
    <property type="match status" value="1"/>
</dbReference>
<evidence type="ECO:0000256" key="5">
    <source>
        <dbReference type="ARBA" id="ARBA00029882"/>
    </source>
</evidence>
<accession>A0A511Z2A5</accession>
<sequence length="236" mass="26590">MIIYLTDTRLMSSPDATPVEPGAWTLWTVLRRTHHTPPLEPTLPVLSEALDDVPDGVVVRGLYDVSGMRAGADLMVWLHGDRPEDLQAEIRRLRRTTELAPLGTAWSAMGVHRPAEFSASHAPAYMRDTEPLAWLTVYPFVRSYDWYLLPPEDRGAMLREHGLAGREFPQVLSNTVAAFALGDYEWLLGLEADDPTSLVDLMRHLRATGARRHVREEIPFFTGRRIQADEVAEVLL</sequence>
<evidence type="ECO:0000313" key="10">
    <source>
        <dbReference type="EMBL" id="GEN81577.1"/>
    </source>
</evidence>
<reference evidence="10 11" key="1">
    <citation type="submission" date="2019-07" db="EMBL/GenBank/DDBJ databases">
        <title>Whole genome shotgun sequence of Actinotalea fermentans NBRC 105374.</title>
        <authorList>
            <person name="Hosoyama A."/>
            <person name="Uohara A."/>
            <person name="Ohji S."/>
            <person name="Ichikawa N."/>
        </authorList>
    </citation>
    <scope>NUCLEOTIDE SEQUENCE [LARGE SCALE GENOMIC DNA]</scope>
    <source>
        <strain evidence="10 11">NBRC 105374</strain>
    </source>
</reference>
<comment type="catalytic activity">
    <reaction evidence="7">
        <text>Fe-coproporphyrin III + 2 H2O2 + 2 H(+) = heme b + 2 CO2 + 4 H2O</text>
        <dbReference type="Rhea" id="RHEA:56516"/>
        <dbReference type="ChEBI" id="CHEBI:15377"/>
        <dbReference type="ChEBI" id="CHEBI:15378"/>
        <dbReference type="ChEBI" id="CHEBI:16240"/>
        <dbReference type="ChEBI" id="CHEBI:16526"/>
        <dbReference type="ChEBI" id="CHEBI:60344"/>
        <dbReference type="ChEBI" id="CHEBI:68438"/>
        <dbReference type="EC" id="1.3.98.5"/>
    </reaction>
    <physiologicalReaction direction="left-to-right" evidence="7">
        <dbReference type="Rhea" id="RHEA:56517"/>
    </physiologicalReaction>
</comment>
<evidence type="ECO:0000256" key="7">
    <source>
        <dbReference type="ARBA" id="ARBA00049896"/>
    </source>
</evidence>
<dbReference type="EMBL" id="BJYK01000013">
    <property type="protein sequence ID" value="GEN81577.1"/>
    <property type="molecule type" value="Genomic_DNA"/>
</dbReference>
<keyword evidence="4 9" id="KW-0408">Iron</keyword>
<keyword evidence="11" id="KW-1185">Reference proteome</keyword>
<evidence type="ECO:0000256" key="6">
    <source>
        <dbReference type="ARBA" id="ARBA00030236"/>
    </source>
</evidence>
<comment type="cofactor">
    <cofactor evidence="9">
        <name>Fe-coproporphyrin III</name>
        <dbReference type="ChEBI" id="CHEBI:68438"/>
    </cofactor>
    <text evidence="9">Fe-coproporphyrin III acts as both substrate and redox cofactor.</text>
</comment>
<dbReference type="HAMAP" id="MF_02244">
    <property type="entry name" value="Coproheme_decarbox_2"/>
    <property type="match status" value="1"/>
</dbReference>
<evidence type="ECO:0000256" key="1">
    <source>
        <dbReference type="ARBA" id="ARBA00014413"/>
    </source>
</evidence>
<evidence type="ECO:0000313" key="11">
    <source>
        <dbReference type="Proteomes" id="UP000321484"/>
    </source>
</evidence>
<dbReference type="Gene3D" id="3.30.70.1030">
    <property type="entry name" value="Apc35880, domain 1"/>
    <property type="match status" value="1"/>
</dbReference>
<dbReference type="SUPFAM" id="SSF54909">
    <property type="entry name" value="Dimeric alpha+beta barrel"/>
    <property type="match status" value="1"/>
</dbReference>
<protein>
    <recommendedName>
        <fullName evidence="1 9">Coproheme decarboxylase</fullName>
        <ecNumber evidence="8 9">1.3.98.5</ecNumber>
    </recommendedName>
    <alternativeName>
        <fullName evidence="5 9">Coproheme III oxidative decarboxylase</fullName>
    </alternativeName>
    <alternativeName>
        <fullName evidence="6 9">Hydrogen peroxide-dependent heme synthase</fullName>
    </alternativeName>
</protein>
<dbReference type="EC" id="1.3.98.5" evidence="8 9"/>
<feature type="active site" evidence="9">
    <location>
        <position position="138"/>
    </location>
</feature>
<comment type="pathway">
    <text evidence="9">Porphyrin-containing compound metabolism; protoheme biosynthesis.</text>
</comment>
<evidence type="ECO:0000256" key="8">
    <source>
        <dbReference type="ARBA" id="ARBA00050019"/>
    </source>
</evidence>
<comment type="similarity">
    <text evidence="9">Belongs to the ChdC family. Type 2 subfamily.</text>
</comment>
<dbReference type="GO" id="GO:0016634">
    <property type="term" value="F:oxidoreductase activity, acting on the CH-CH group of donors, oxygen as acceptor"/>
    <property type="evidence" value="ECO:0007669"/>
    <property type="project" value="UniProtKB-UniRule"/>
</dbReference>
<comment type="caution">
    <text evidence="10">The sequence shown here is derived from an EMBL/GenBank/DDBJ whole genome shotgun (WGS) entry which is preliminary data.</text>
</comment>
<dbReference type="AlphaFoldDB" id="A0A511Z2A5"/>
<evidence type="ECO:0000256" key="2">
    <source>
        <dbReference type="ARBA" id="ARBA00022617"/>
    </source>
</evidence>
<dbReference type="PANTHER" id="PTHR36843:SF1">
    <property type="entry name" value="COPROHEME DECARBOXYLASE"/>
    <property type="match status" value="1"/>
</dbReference>
<comment type="function">
    <text evidence="9">Involved in coproporphyrin-dependent heme b biosynthesis. Catalyzes the decarboxylation of Fe-coproporphyrin III (coproheme) to heme b (protoheme IX), the last step of the pathway. The reaction occurs in a stepwise manner with a three-propionate intermediate.</text>
</comment>
<comment type="catalytic activity">
    <reaction evidence="9">
        <text>harderoheme III + H2O2 + H(+) = heme b + CO2 + 2 H2O</text>
        <dbReference type="Rhea" id="RHEA:57944"/>
        <dbReference type="ChEBI" id="CHEBI:15377"/>
        <dbReference type="ChEBI" id="CHEBI:15378"/>
        <dbReference type="ChEBI" id="CHEBI:16240"/>
        <dbReference type="ChEBI" id="CHEBI:16526"/>
        <dbReference type="ChEBI" id="CHEBI:60344"/>
        <dbReference type="ChEBI" id="CHEBI:142463"/>
    </reaction>
</comment>
<evidence type="ECO:0000256" key="9">
    <source>
        <dbReference type="HAMAP-Rule" id="MF_02244"/>
    </source>
</evidence>
<dbReference type="InterPro" id="IPR010644">
    <property type="entry name" value="ChdC/CLD"/>
</dbReference>
<comment type="catalytic activity">
    <reaction evidence="9">
        <text>Fe-coproporphyrin III + H2O2 + H(+) = harderoheme III + CO2 + 2 H2O</text>
        <dbReference type="Rhea" id="RHEA:57940"/>
        <dbReference type="ChEBI" id="CHEBI:15377"/>
        <dbReference type="ChEBI" id="CHEBI:15378"/>
        <dbReference type="ChEBI" id="CHEBI:16240"/>
        <dbReference type="ChEBI" id="CHEBI:16526"/>
        <dbReference type="ChEBI" id="CHEBI:68438"/>
        <dbReference type="ChEBI" id="CHEBI:142463"/>
    </reaction>
</comment>
<dbReference type="GO" id="GO:0046872">
    <property type="term" value="F:metal ion binding"/>
    <property type="evidence" value="ECO:0007669"/>
    <property type="project" value="UniProtKB-KW"/>
</dbReference>
<evidence type="ECO:0000256" key="3">
    <source>
        <dbReference type="ARBA" id="ARBA00022723"/>
    </source>
</evidence>
<keyword evidence="2 9" id="KW-0349">Heme</keyword>
<evidence type="ECO:0000256" key="4">
    <source>
        <dbReference type="ARBA" id="ARBA00023004"/>
    </source>
</evidence>
<keyword evidence="9" id="KW-0350">Heme biosynthesis</keyword>
<feature type="binding site" description="axial binding residue" evidence="9">
    <location>
        <position position="161"/>
    </location>
    <ligand>
        <name>Fe-coproporphyrin III</name>
        <dbReference type="ChEBI" id="CHEBI:68438"/>
    </ligand>
    <ligandPart>
        <name>Fe</name>
        <dbReference type="ChEBI" id="CHEBI:18248"/>
    </ligandPart>
</feature>
<keyword evidence="9" id="KW-0560">Oxidoreductase</keyword>
<organism evidence="10 11">
    <name type="scientific">Actinotalea fermentans</name>
    <dbReference type="NCBI Taxonomy" id="43671"/>
    <lineage>
        <taxon>Bacteria</taxon>
        <taxon>Bacillati</taxon>
        <taxon>Actinomycetota</taxon>
        <taxon>Actinomycetes</taxon>
        <taxon>Micrococcales</taxon>
        <taxon>Cellulomonadaceae</taxon>
        <taxon>Actinotalea</taxon>
    </lineage>
</organism>
<dbReference type="GO" id="GO:0006785">
    <property type="term" value="P:heme B biosynthetic process"/>
    <property type="evidence" value="ECO:0007669"/>
    <property type="project" value="UniProtKB-UniRule"/>
</dbReference>
<gene>
    <name evidence="9" type="primary">chdC</name>
    <name evidence="10" type="ORF">AFE02nite_33110</name>
</gene>
<name>A0A511Z2A5_9CELL</name>
<dbReference type="InterPro" id="IPR011008">
    <property type="entry name" value="Dimeric_a/b-barrel"/>
</dbReference>
<keyword evidence="3 9" id="KW-0479">Metal-binding</keyword>
<dbReference type="Pfam" id="PF06778">
    <property type="entry name" value="Chlor_dismutase"/>
    <property type="match status" value="1"/>
</dbReference>
<dbReference type="GO" id="GO:0020037">
    <property type="term" value="F:heme binding"/>
    <property type="evidence" value="ECO:0007669"/>
    <property type="project" value="InterPro"/>
</dbReference>